<dbReference type="PATRIC" id="fig|1246995.3.peg.4102"/>
<sequence length="117" mass="13089">MFLREPEHLTETRAAWDAFAGRYAERFRDEFAAKVWDRALLSGWAELAGGVVALAFQVGDETLVRENITFRRRRPEHVAGLLTAAGLTMVLTSVREPSVHPGLTEAVPQAYLVARRP</sequence>
<gene>
    <name evidence="1" type="ORF">AFR_20230</name>
</gene>
<dbReference type="RefSeq" id="WP_023362690.1">
    <property type="nucleotide sequence ID" value="NC_022657.1"/>
</dbReference>
<dbReference type="Proteomes" id="UP000017746">
    <property type="component" value="Chromosome"/>
</dbReference>
<evidence type="ECO:0000313" key="2">
    <source>
        <dbReference type="Proteomes" id="UP000017746"/>
    </source>
</evidence>
<organism evidence="1 2">
    <name type="scientific">Actinoplanes friuliensis DSM 7358</name>
    <dbReference type="NCBI Taxonomy" id="1246995"/>
    <lineage>
        <taxon>Bacteria</taxon>
        <taxon>Bacillati</taxon>
        <taxon>Actinomycetota</taxon>
        <taxon>Actinomycetes</taxon>
        <taxon>Micromonosporales</taxon>
        <taxon>Micromonosporaceae</taxon>
        <taxon>Actinoplanes</taxon>
    </lineage>
</organism>
<dbReference type="KEGG" id="afs:AFR_20230"/>
<reference evidence="1 2" key="1">
    <citation type="journal article" date="2014" name="J. Biotechnol.">
        <title>Complete genome sequence of the actinobacterium Actinoplanes friuliensis HAG 010964, producer of the lipopeptide antibiotic friulimycin.</title>
        <authorList>
            <person name="Ruckert C."/>
            <person name="Szczepanowski R."/>
            <person name="Albersmeier A."/>
            <person name="Goesmann A."/>
            <person name="Fischer N."/>
            <person name="Steinkamper A."/>
            <person name="Puhler A."/>
            <person name="Biener R."/>
            <person name="Schwartz D."/>
            <person name="Kalinowski J."/>
        </authorList>
    </citation>
    <scope>NUCLEOTIDE SEQUENCE [LARGE SCALE GENOMIC DNA]</scope>
    <source>
        <strain evidence="1 2">DSM 7358</strain>
    </source>
</reference>
<proteinExistence type="predicted"/>
<accession>U5VZA1</accession>
<evidence type="ECO:0000313" key="1">
    <source>
        <dbReference type="EMBL" id="AGZ42318.1"/>
    </source>
</evidence>
<dbReference type="HOGENOM" id="CLU_2079678_0_0_11"/>
<keyword evidence="1" id="KW-0808">Transferase</keyword>
<keyword evidence="1" id="KW-0489">Methyltransferase</keyword>
<dbReference type="EMBL" id="CP006272">
    <property type="protein sequence ID" value="AGZ42318.1"/>
    <property type="molecule type" value="Genomic_DNA"/>
</dbReference>
<name>U5VZA1_9ACTN</name>
<dbReference type="AlphaFoldDB" id="U5VZA1"/>
<protein>
    <submittedName>
        <fullName evidence="1">Methyltransferase</fullName>
    </submittedName>
</protein>
<dbReference type="GO" id="GO:0008168">
    <property type="term" value="F:methyltransferase activity"/>
    <property type="evidence" value="ECO:0007669"/>
    <property type="project" value="UniProtKB-KW"/>
</dbReference>
<dbReference type="GO" id="GO:0032259">
    <property type="term" value="P:methylation"/>
    <property type="evidence" value="ECO:0007669"/>
    <property type="project" value="UniProtKB-KW"/>
</dbReference>
<keyword evidence="2" id="KW-1185">Reference proteome</keyword>